<feature type="transmembrane region" description="Helical" evidence="6">
    <location>
        <begin position="194"/>
        <end position="214"/>
    </location>
</feature>
<gene>
    <name evidence="7" type="ORF">IAC54_01890</name>
</gene>
<comment type="subcellular location">
    <subcellularLocation>
        <location evidence="1">Cell inner membrane</location>
        <topology evidence="1">Multi-pass membrane protein</topology>
    </subcellularLocation>
</comment>
<dbReference type="Pfam" id="PF07690">
    <property type="entry name" value="MFS_1"/>
    <property type="match status" value="1"/>
</dbReference>
<proteinExistence type="predicted"/>
<dbReference type="InterPro" id="IPR050375">
    <property type="entry name" value="MFS_TsgA-like"/>
</dbReference>
<reference evidence="7" key="2">
    <citation type="journal article" date="2021" name="PeerJ">
        <title>Extensive microbial diversity within the chicken gut microbiome revealed by metagenomics and culture.</title>
        <authorList>
            <person name="Gilroy R."/>
            <person name="Ravi A."/>
            <person name="Getino M."/>
            <person name="Pursley I."/>
            <person name="Horton D.L."/>
            <person name="Alikhan N.F."/>
            <person name="Baker D."/>
            <person name="Gharbi K."/>
            <person name="Hall N."/>
            <person name="Watson M."/>
            <person name="Adriaenssens E.M."/>
            <person name="Foster-Nyarko E."/>
            <person name="Jarju S."/>
            <person name="Secka A."/>
            <person name="Antonio M."/>
            <person name="Oren A."/>
            <person name="Chaudhuri R.R."/>
            <person name="La Ragione R."/>
            <person name="Hildebrand F."/>
            <person name="Pallen M.J."/>
        </authorList>
    </citation>
    <scope>NUCLEOTIDE SEQUENCE</scope>
    <source>
        <strain evidence="7">G3-4614</strain>
    </source>
</reference>
<dbReference type="AlphaFoldDB" id="A0A9D9E477"/>
<sequence length="497" mass="53388">MEQQTKQNRNIIAIITMFFLFAMISFVTNLAAPVGTIWKNQYEGANTLGMMGNMMNFLAYLFMGIPAGNMLVRIGYKKTSLIATAVGVVGLFLQYLSSIVGANAEVFTLGEYVIKFNFIIYLIGAFICGLCVCMLNTVVNPMLNLLGGGGNKGNQLIQAGGALNSLAGTLTPLFVGVLIGTVNKNTTMTDVEPLLFLAMGVFAFTFIVISFVKIPEPHLQKGKIKKEKFEYSPWSFRHTVLGVIGIFIYVGIEIGIPGTLLFYLADTTSKGAGIMVNGAAIGGAVAAIYWLLMLVGRLTSSAISGKVSTRAQLITVSSVAIIFVIIAIATPKEKGINLPKIVYDPIETTTLTLTNAGMPAEEITAFIAEPSQDKLASYTEALAEEEITPENVMKSLETPKVPLSALFLVLCGLCTSLMWGGIFNLAVEGLGKYTAQASGIFMMMVVGGGILPLLQQFISDSVGYMASYWLIVAMLAYLLYYGLVGCKNVNKNIPVND</sequence>
<dbReference type="Proteomes" id="UP000823636">
    <property type="component" value="Unassembled WGS sequence"/>
</dbReference>
<feature type="transmembrane region" description="Helical" evidence="6">
    <location>
        <begin position="54"/>
        <end position="72"/>
    </location>
</feature>
<reference evidence="7" key="1">
    <citation type="submission" date="2020-10" db="EMBL/GenBank/DDBJ databases">
        <authorList>
            <person name="Gilroy R."/>
        </authorList>
    </citation>
    <scope>NUCLEOTIDE SEQUENCE</scope>
    <source>
        <strain evidence="7">G3-4614</strain>
    </source>
</reference>
<evidence type="ECO:0000256" key="6">
    <source>
        <dbReference type="SAM" id="Phobius"/>
    </source>
</evidence>
<feature type="transmembrane region" description="Helical" evidence="6">
    <location>
        <begin position="403"/>
        <end position="427"/>
    </location>
</feature>
<feature type="transmembrane region" description="Helical" evidence="6">
    <location>
        <begin position="464"/>
        <end position="483"/>
    </location>
</feature>
<dbReference type="GO" id="GO:0022857">
    <property type="term" value="F:transmembrane transporter activity"/>
    <property type="evidence" value="ECO:0007669"/>
    <property type="project" value="InterPro"/>
</dbReference>
<organism evidence="7 8">
    <name type="scientific">Candidatus Caccoplasma merdipullorum</name>
    <dbReference type="NCBI Taxonomy" id="2840718"/>
    <lineage>
        <taxon>Bacteria</taxon>
        <taxon>Pseudomonadati</taxon>
        <taxon>Bacteroidota</taxon>
        <taxon>Bacteroidia</taxon>
        <taxon>Bacteroidales</taxon>
        <taxon>Bacteroidaceae</taxon>
        <taxon>Bacteroidaceae incertae sedis</taxon>
        <taxon>Candidatus Caccoplasma</taxon>
    </lineage>
</organism>
<feature type="transmembrane region" description="Helical" evidence="6">
    <location>
        <begin position="313"/>
        <end position="330"/>
    </location>
</feature>
<dbReference type="InterPro" id="IPR036259">
    <property type="entry name" value="MFS_trans_sf"/>
</dbReference>
<evidence type="ECO:0000256" key="1">
    <source>
        <dbReference type="ARBA" id="ARBA00004429"/>
    </source>
</evidence>
<dbReference type="InterPro" id="IPR011701">
    <property type="entry name" value="MFS"/>
</dbReference>
<keyword evidence="2" id="KW-1003">Cell membrane</keyword>
<feature type="transmembrane region" description="Helical" evidence="6">
    <location>
        <begin position="234"/>
        <end position="252"/>
    </location>
</feature>
<feature type="transmembrane region" description="Helical" evidence="6">
    <location>
        <begin position="79"/>
        <end position="98"/>
    </location>
</feature>
<dbReference type="PANTHER" id="PTHR43702">
    <property type="entry name" value="L-FUCOSE-PROTON SYMPORTER"/>
    <property type="match status" value="1"/>
</dbReference>
<comment type="caution">
    <text evidence="7">The sequence shown here is derived from an EMBL/GenBank/DDBJ whole genome shotgun (WGS) entry which is preliminary data.</text>
</comment>
<dbReference type="GO" id="GO:0005886">
    <property type="term" value="C:plasma membrane"/>
    <property type="evidence" value="ECO:0007669"/>
    <property type="project" value="UniProtKB-SubCell"/>
</dbReference>
<protein>
    <submittedName>
        <fullName evidence="7">MFS transporter</fullName>
    </submittedName>
</protein>
<keyword evidence="5 6" id="KW-0472">Membrane</keyword>
<dbReference type="SUPFAM" id="SSF103473">
    <property type="entry name" value="MFS general substrate transporter"/>
    <property type="match status" value="1"/>
</dbReference>
<evidence type="ECO:0000256" key="4">
    <source>
        <dbReference type="ARBA" id="ARBA00022989"/>
    </source>
</evidence>
<evidence type="ECO:0000256" key="5">
    <source>
        <dbReference type="ARBA" id="ARBA00023136"/>
    </source>
</evidence>
<feature type="transmembrane region" description="Helical" evidence="6">
    <location>
        <begin position="12"/>
        <end position="34"/>
    </location>
</feature>
<dbReference type="EMBL" id="JADIMW010000017">
    <property type="protein sequence ID" value="MBO8437635.1"/>
    <property type="molecule type" value="Genomic_DNA"/>
</dbReference>
<keyword evidence="3 6" id="KW-0812">Transmembrane</keyword>
<feature type="transmembrane region" description="Helical" evidence="6">
    <location>
        <begin position="118"/>
        <end position="139"/>
    </location>
</feature>
<evidence type="ECO:0000313" key="7">
    <source>
        <dbReference type="EMBL" id="MBO8437635.1"/>
    </source>
</evidence>
<feature type="transmembrane region" description="Helical" evidence="6">
    <location>
        <begin position="272"/>
        <end position="292"/>
    </location>
</feature>
<evidence type="ECO:0000256" key="3">
    <source>
        <dbReference type="ARBA" id="ARBA00022692"/>
    </source>
</evidence>
<accession>A0A9D9E477</accession>
<name>A0A9D9E477_9BACT</name>
<evidence type="ECO:0000256" key="2">
    <source>
        <dbReference type="ARBA" id="ARBA00022475"/>
    </source>
</evidence>
<keyword evidence="4 6" id="KW-1133">Transmembrane helix</keyword>
<feature type="transmembrane region" description="Helical" evidence="6">
    <location>
        <begin position="160"/>
        <end position="182"/>
    </location>
</feature>
<feature type="transmembrane region" description="Helical" evidence="6">
    <location>
        <begin position="439"/>
        <end position="458"/>
    </location>
</feature>
<dbReference type="Gene3D" id="1.20.1250.20">
    <property type="entry name" value="MFS general substrate transporter like domains"/>
    <property type="match status" value="3"/>
</dbReference>
<evidence type="ECO:0000313" key="8">
    <source>
        <dbReference type="Proteomes" id="UP000823636"/>
    </source>
</evidence>
<dbReference type="PANTHER" id="PTHR43702:SF3">
    <property type="entry name" value="PROTEIN TSGA"/>
    <property type="match status" value="1"/>
</dbReference>